<accession>A0A933L3G6</accession>
<dbReference type="AlphaFoldDB" id="A0A933L3G6"/>
<feature type="region of interest" description="Disordered" evidence="1">
    <location>
        <begin position="178"/>
        <end position="199"/>
    </location>
</feature>
<dbReference type="InterPro" id="IPR001451">
    <property type="entry name" value="Hexapep"/>
</dbReference>
<dbReference type="PANTHER" id="PTHR13061">
    <property type="entry name" value="DYNACTIN SUBUNIT P25"/>
    <property type="match status" value="1"/>
</dbReference>
<evidence type="ECO:0000313" key="2">
    <source>
        <dbReference type="EMBL" id="MBI4921610.1"/>
    </source>
</evidence>
<keyword evidence="2" id="KW-0808">Transferase</keyword>
<dbReference type="EMBL" id="JACRAF010000022">
    <property type="protein sequence ID" value="MBI4921610.1"/>
    <property type="molecule type" value="Genomic_DNA"/>
</dbReference>
<dbReference type="SUPFAM" id="SSF51161">
    <property type="entry name" value="Trimeric LpxA-like enzymes"/>
    <property type="match status" value="1"/>
</dbReference>
<evidence type="ECO:0000313" key="3">
    <source>
        <dbReference type="Proteomes" id="UP000782610"/>
    </source>
</evidence>
<dbReference type="Gene3D" id="2.160.10.10">
    <property type="entry name" value="Hexapeptide repeat proteins"/>
    <property type="match status" value="1"/>
</dbReference>
<organism evidence="2 3">
    <name type="scientific">Devosia nanyangense</name>
    <dbReference type="NCBI Taxonomy" id="1228055"/>
    <lineage>
        <taxon>Bacteria</taxon>
        <taxon>Pseudomonadati</taxon>
        <taxon>Pseudomonadota</taxon>
        <taxon>Alphaproteobacteria</taxon>
        <taxon>Hyphomicrobiales</taxon>
        <taxon>Devosiaceae</taxon>
        <taxon>Devosia</taxon>
    </lineage>
</organism>
<dbReference type="CDD" id="cd04745">
    <property type="entry name" value="LbH_paaY_like"/>
    <property type="match status" value="1"/>
</dbReference>
<dbReference type="Proteomes" id="UP000782610">
    <property type="component" value="Unassembled WGS sequence"/>
</dbReference>
<reference evidence="2" key="1">
    <citation type="submission" date="2020-07" db="EMBL/GenBank/DDBJ databases">
        <title>Huge and variable diversity of episymbiotic CPR bacteria and DPANN archaea in groundwater ecosystems.</title>
        <authorList>
            <person name="He C.Y."/>
            <person name="Keren R."/>
            <person name="Whittaker M."/>
            <person name="Farag I.F."/>
            <person name="Doudna J."/>
            <person name="Cate J.H.D."/>
            <person name="Banfield J.F."/>
        </authorList>
    </citation>
    <scope>NUCLEOTIDE SEQUENCE</scope>
    <source>
        <strain evidence="2">NC_groundwater_1586_Pr3_B-0.1um_66_15</strain>
    </source>
</reference>
<sequence length="199" mass="20600">MPVYAFEGRVPVVDPSSYLHPTAVLIGDVIVGPGCYIGPSASLRGDFGRIVVVGDASVQDNCTLHTSSGSDCVVGRGATIGHGAVLHGCTVGENALVGMNAVVLDDAQIGAESLVGALSLVKSDMVAPERSLVAGNPARVVRTLTADQVVWRNDGSGEYQRLAQRSLDALVECQPLAAPEPGRRRNEGGAQAVRLRTTS</sequence>
<name>A0A933L3G6_9HYPH</name>
<protein>
    <submittedName>
        <fullName evidence="2">Transferase hexapeptide repeat family protein</fullName>
    </submittedName>
</protein>
<dbReference type="InterPro" id="IPR050484">
    <property type="entry name" value="Transf_Hexapept/Carb_Anhydrase"/>
</dbReference>
<dbReference type="Pfam" id="PF00132">
    <property type="entry name" value="Hexapep"/>
    <property type="match status" value="1"/>
</dbReference>
<dbReference type="GO" id="GO:0016740">
    <property type="term" value="F:transferase activity"/>
    <property type="evidence" value="ECO:0007669"/>
    <property type="project" value="UniProtKB-KW"/>
</dbReference>
<proteinExistence type="predicted"/>
<gene>
    <name evidence="2" type="ORF">HY834_07655</name>
</gene>
<comment type="caution">
    <text evidence="2">The sequence shown here is derived from an EMBL/GenBank/DDBJ whole genome shotgun (WGS) entry which is preliminary data.</text>
</comment>
<dbReference type="PANTHER" id="PTHR13061:SF29">
    <property type="entry name" value="GAMMA CARBONIC ANHYDRASE-LIKE 1, MITOCHONDRIAL-RELATED"/>
    <property type="match status" value="1"/>
</dbReference>
<evidence type="ECO:0000256" key="1">
    <source>
        <dbReference type="SAM" id="MobiDB-lite"/>
    </source>
</evidence>
<dbReference type="InterPro" id="IPR011004">
    <property type="entry name" value="Trimer_LpxA-like_sf"/>
</dbReference>